<sequence>MRAPAKINLTLHITGKRDDGYHLLDSLVVFADVGDRLEYTVGGPLSLSITGPEAGGLEAGPSNLVLRAASLAEADGGRFKLEKNLPVSSGIGGGSADAAAAVRVLLAMGASGGAQAAAVDPAARFLPLGADVPVCLDCRPVRMQGIGEILTPMPDLPGLHAVLINPRVALATPVVFRELQRAENAPMPATLPDFEGRRHLVSWLRDQRNDLQEAALSLVPAIGDVLAALEGAQGCLLARMSGSGATCFGLFDHAASAKTAAARISDRHPHWWVTPTQLGDMQALSQPRISRSG</sequence>
<dbReference type="HAMAP" id="MF_00061">
    <property type="entry name" value="IspE"/>
    <property type="match status" value="1"/>
</dbReference>
<dbReference type="STRING" id="1917485.BOO69_03795"/>
<evidence type="ECO:0000256" key="7">
    <source>
        <dbReference type="ARBA" id="ARBA00022840"/>
    </source>
</evidence>
<dbReference type="PIRSF" id="PIRSF010376">
    <property type="entry name" value="IspE"/>
    <property type="match status" value="1"/>
</dbReference>
<dbReference type="KEGG" id="suam:BOO69_03795"/>
<dbReference type="InterPro" id="IPR004424">
    <property type="entry name" value="IspE"/>
</dbReference>
<dbReference type="Pfam" id="PF08544">
    <property type="entry name" value="GHMP_kinases_C"/>
    <property type="match status" value="1"/>
</dbReference>
<feature type="active site" evidence="10">
    <location>
        <position position="6"/>
    </location>
</feature>
<comment type="function">
    <text evidence="10">Catalyzes the phosphorylation of the position 2 hydroxy group of 4-diphosphocytidyl-2C-methyl-D-erythritol.</text>
</comment>
<evidence type="ECO:0000259" key="12">
    <source>
        <dbReference type="Pfam" id="PF08544"/>
    </source>
</evidence>
<dbReference type="Gene3D" id="3.30.70.890">
    <property type="entry name" value="GHMP kinase, C-terminal domain"/>
    <property type="match status" value="1"/>
</dbReference>
<proteinExistence type="inferred from homology"/>
<feature type="active site" evidence="10">
    <location>
        <position position="131"/>
    </location>
</feature>
<evidence type="ECO:0000256" key="5">
    <source>
        <dbReference type="ARBA" id="ARBA00022741"/>
    </source>
</evidence>
<dbReference type="GO" id="GO:0019288">
    <property type="term" value="P:isopentenyl diphosphate biosynthetic process, methylerythritol 4-phosphate pathway"/>
    <property type="evidence" value="ECO:0007669"/>
    <property type="project" value="UniProtKB-UniRule"/>
</dbReference>
<dbReference type="InterPro" id="IPR013750">
    <property type="entry name" value="GHMP_kinase_C_dom"/>
</dbReference>
<keyword evidence="4 10" id="KW-0808">Transferase</keyword>
<dbReference type="GO" id="GO:0005524">
    <property type="term" value="F:ATP binding"/>
    <property type="evidence" value="ECO:0007669"/>
    <property type="project" value="UniProtKB-UniRule"/>
</dbReference>
<comment type="pathway">
    <text evidence="10">Isoprenoid biosynthesis; isopentenyl diphosphate biosynthesis via DXP pathway; isopentenyl diphosphate from 1-deoxy-D-xylulose 5-phosphate: step 3/6.</text>
</comment>
<dbReference type="GO" id="GO:0050515">
    <property type="term" value="F:4-(cytidine 5'-diphospho)-2-C-methyl-D-erythritol kinase activity"/>
    <property type="evidence" value="ECO:0007669"/>
    <property type="project" value="UniProtKB-UniRule"/>
</dbReference>
<keyword evidence="8 10" id="KW-0414">Isoprene biosynthesis</keyword>
<reference evidence="13 14" key="1">
    <citation type="submission" date="2016-11" db="EMBL/GenBank/DDBJ databases">
        <title>Complete genome sequence of Sulfitobacter sp. AM1-D1, a toxic bacteria associated with marine dinoflagellate Alexandrium minutum in East China Sea.</title>
        <authorList>
            <person name="Yang Q."/>
            <person name="Zhang X."/>
            <person name="Tian X."/>
        </authorList>
    </citation>
    <scope>NUCLEOTIDE SEQUENCE [LARGE SCALE GENOMIC DNA]</scope>
    <source>
        <strain evidence="13 14">AM1-D1</strain>
    </source>
</reference>
<evidence type="ECO:0000313" key="14">
    <source>
        <dbReference type="Proteomes" id="UP000181897"/>
    </source>
</evidence>
<keyword evidence="6 10" id="KW-0418">Kinase</keyword>
<dbReference type="EC" id="2.7.1.148" evidence="2 10"/>
<dbReference type="Gene3D" id="3.30.230.10">
    <property type="match status" value="1"/>
</dbReference>
<dbReference type="PANTHER" id="PTHR43527">
    <property type="entry name" value="4-DIPHOSPHOCYTIDYL-2-C-METHYL-D-ERYTHRITOL KINASE, CHLOROPLASTIC"/>
    <property type="match status" value="1"/>
</dbReference>
<dbReference type="NCBIfam" id="NF011202">
    <property type="entry name" value="PRK14608.1"/>
    <property type="match status" value="1"/>
</dbReference>
<dbReference type="PANTHER" id="PTHR43527:SF2">
    <property type="entry name" value="4-DIPHOSPHOCYTIDYL-2-C-METHYL-D-ERYTHRITOL KINASE, CHLOROPLASTIC"/>
    <property type="match status" value="1"/>
</dbReference>
<evidence type="ECO:0000256" key="4">
    <source>
        <dbReference type="ARBA" id="ARBA00022679"/>
    </source>
</evidence>
<dbReference type="UniPathway" id="UPA00056">
    <property type="reaction ID" value="UER00094"/>
</dbReference>
<feature type="binding site" evidence="10">
    <location>
        <begin position="86"/>
        <end position="96"/>
    </location>
    <ligand>
        <name>ATP</name>
        <dbReference type="ChEBI" id="CHEBI:30616"/>
    </ligand>
</feature>
<protein>
    <recommendedName>
        <fullName evidence="3 10">4-diphosphocytidyl-2-C-methyl-D-erythritol kinase</fullName>
        <shortName evidence="10">CMK</shortName>
        <ecNumber evidence="2 10">2.7.1.148</ecNumber>
    </recommendedName>
    <alternativeName>
        <fullName evidence="9 10">4-(cytidine-5'-diphospho)-2-C-methyl-D-erythritol kinase</fullName>
    </alternativeName>
</protein>
<evidence type="ECO:0000313" key="13">
    <source>
        <dbReference type="EMBL" id="APE42640.1"/>
    </source>
</evidence>
<evidence type="ECO:0000256" key="3">
    <source>
        <dbReference type="ARBA" id="ARBA00017473"/>
    </source>
</evidence>
<comment type="similarity">
    <text evidence="1 10">Belongs to the GHMP kinase family. IspE subfamily.</text>
</comment>
<dbReference type="InterPro" id="IPR014721">
    <property type="entry name" value="Ribsml_uS5_D2-typ_fold_subgr"/>
</dbReference>
<evidence type="ECO:0000256" key="2">
    <source>
        <dbReference type="ARBA" id="ARBA00012052"/>
    </source>
</evidence>
<organism evidence="13 14">
    <name type="scientific">Sulfitobacter alexandrii</name>
    <dbReference type="NCBI Taxonomy" id="1917485"/>
    <lineage>
        <taxon>Bacteria</taxon>
        <taxon>Pseudomonadati</taxon>
        <taxon>Pseudomonadota</taxon>
        <taxon>Alphaproteobacteria</taxon>
        <taxon>Rhodobacterales</taxon>
        <taxon>Roseobacteraceae</taxon>
        <taxon>Sulfitobacter</taxon>
    </lineage>
</organism>
<evidence type="ECO:0000256" key="10">
    <source>
        <dbReference type="HAMAP-Rule" id="MF_00061"/>
    </source>
</evidence>
<dbReference type="OrthoDB" id="9809438at2"/>
<keyword evidence="5 10" id="KW-0547">Nucleotide-binding</keyword>
<dbReference type="Proteomes" id="UP000181897">
    <property type="component" value="Chromosome"/>
</dbReference>
<dbReference type="SUPFAM" id="SSF55060">
    <property type="entry name" value="GHMP Kinase, C-terminal domain"/>
    <property type="match status" value="1"/>
</dbReference>
<keyword evidence="7 10" id="KW-0067">ATP-binding</keyword>
<dbReference type="InterPro" id="IPR006204">
    <property type="entry name" value="GHMP_kinase_N_dom"/>
</dbReference>
<feature type="domain" description="GHMP kinase N-terminal" evidence="11">
    <location>
        <begin position="63"/>
        <end position="109"/>
    </location>
</feature>
<keyword evidence="14" id="KW-1185">Reference proteome</keyword>
<evidence type="ECO:0000256" key="1">
    <source>
        <dbReference type="ARBA" id="ARBA00009684"/>
    </source>
</evidence>
<name>A0A1J0WEN1_9RHOB</name>
<dbReference type="Pfam" id="PF00288">
    <property type="entry name" value="GHMP_kinases_N"/>
    <property type="match status" value="1"/>
</dbReference>
<feature type="domain" description="GHMP kinase C-terminal" evidence="12">
    <location>
        <begin position="205"/>
        <end position="267"/>
    </location>
</feature>
<dbReference type="SUPFAM" id="SSF54211">
    <property type="entry name" value="Ribosomal protein S5 domain 2-like"/>
    <property type="match status" value="1"/>
</dbReference>
<evidence type="ECO:0000259" key="11">
    <source>
        <dbReference type="Pfam" id="PF00288"/>
    </source>
</evidence>
<dbReference type="InterPro" id="IPR036554">
    <property type="entry name" value="GHMP_kinase_C_sf"/>
</dbReference>
<dbReference type="EMBL" id="CP018076">
    <property type="protein sequence ID" value="APE42640.1"/>
    <property type="molecule type" value="Genomic_DNA"/>
</dbReference>
<dbReference type="GO" id="GO:0016114">
    <property type="term" value="P:terpenoid biosynthetic process"/>
    <property type="evidence" value="ECO:0007669"/>
    <property type="project" value="InterPro"/>
</dbReference>
<evidence type="ECO:0000256" key="8">
    <source>
        <dbReference type="ARBA" id="ARBA00023229"/>
    </source>
</evidence>
<evidence type="ECO:0000256" key="9">
    <source>
        <dbReference type="ARBA" id="ARBA00032554"/>
    </source>
</evidence>
<comment type="catalytic activity">
    <reaction evidence="10">
        <text>4-CDP-2-C-methyl-D-erythritol + ATP = 4-CDP-2-C-methyl-D-erythritol 2-phosphate + ADP + H(+)</text>
        <dbReference type="Rhea" id="RHEA:18437"/>
        <dbReference type="ChEBI" id="CHEBI:15378"/>
        <dbReference type="ChEBI" id="CHEBI:30616"/>
        <dbReference type="ChEBI" id="CHEBI:57823"/>
        <dbReference type="ChEBI" id="CHEBI:57919"/>
        <dbReference type="ChEBI" id="CHEBI:456216"/>
        <dbReference type="EC" id="2.7.1.148"/>
    </reaction>
</comment>
<gene>
    <name evidence="10" type="primary">ispE</name>
    <name evidence="13" type="ORF">BOO69_03795</name>
</gene>
<dbReference type="AlphaFoldDB" id="A0A1J0WEN1"/>
<accession>A0A1J0WEN1</accession>
<dbReference type="InterPro" id="IPR020568">
    <property type="entry name" value="Ribosomal_Su5_D2-typ_SF"/>
</dbReference>
<evidence type="ECO:0000256" key="6">
    <source>
        <dbReference type="ARBA" id="ARBA00022777"/>
    </source>
</evidence>